<dbReference type="EMBL" id="KE145373">
    <property type="protein sequence ID" value="EPE24168.1"/>
    <property type="molecule type" value="Genomic_DNA"/>
</dbReference>
<evidence type="ECO:0000313" key="2">
    <source>
        <dbReference type="Proteomes" id="UP000016922"/>
    </source>
</evidence>
<dbReference type="GeneID" id="19467069"/>
<accession>S3DBY2</accession>
<proteinExistence type="predicted"/>
<organism evidence="1 2">
    <name type="scientific">Glarea lozoyensis (strain ATCC 20868 / MF5171)</name>
    <dbReference type="NCBI Taxonomy" id="1116229"/>
    <lineage>
        <taxon>Eukaryota</taxon>
        <taxon>Fungi</taxon>
        <taxon>Dikarya</taxon>
        <taxon>Ascomycota</taxon>
        <taxon>Pezizomycotina</taxon>
        <taxon>Leotiomycetes</taxon>
        <taxon>Helotiales</taxon>
        <taxon>Helotiaceae</taxon>
        <taxon>Glarea</taxon>
    </lineage>
</organism>
<sequence>MYHGQMAAMRSRYCKEELGASCCLSQHVGEQGTLVNFTKDDVYVVVSAGGGGQDTTTQTPKQ</sequence>
<gene>
    <name evidence="1" type="ORF">GLAREA_08018</name>
</gene>
<protein>
    <submittedName>
        <fullName evidence="1">Uncharacterized protein</fullName>
    </submittedName>
</protein>
<dbReference type="KEGG" id="glz:GLAREA_08018"/>
<dbReference type="Proteomes" id="UP000016922">
    <property type="component" value="Unassembled WGS sequence"/>
</dbReference>
<dbReference type="HOGENOM" id="CLU_2904369_0_0_1"/>
<dbReference type="AlphaFoldDB" id="S3DBY2"/>
<name>S3DBY2_GLAL2</name>
<evidence type="ECO:0000313" key="1">
    <source>
        <dbReference type="EMBL" id="EPE24168.1"/>
    </source>
</evidence>
<reference evidence="1 2" key="1">
    <citation type="journal article" date="2013" name="BMC Genomics">
        <title>Genomics-driven discovery of the pneumocandin biosynthetic gene cluster in the fungus Glarea lozoyensis.</title>
        <authorList>
            <person name="Chen L."/>
            <person name="Yue Q."/>
            <person name="Zhang X."/>
            <person name="Xiang M."/>
            <person name="Wang C."/>
            <person name="Li S."/>
            <person name="Che Y."/>
            <person name="Ortiz-Lopez F.J."/>
            <person name="Bills G.F."/>
            <person name="Liu X."/>
            <person name="An Z."/>
        </authorList>
    </citation>
    <scope>NUCLEOTIDE SEQUENCE [LARGE SCALE GENOMIC DNA]</scope>
    <source>
        <strain evidence="2">ATCC 20868 / MF5171</strain>
    </source>
</reference>
<keyword evidence="2" id="KW-1185">Reference proteome</keyword>
<dbReference type="RefSeq" id="XP_008088256.1">
    <property type="nucleotide sequence ID" value="XM_008090065.1"/>
</dbReference>